<feature type="signal peptide" evidence="1">
    <location>
        <begin position="1"/>
        <end position="20"/>
    </location>
</feature>
<reference evidence="3 4" key="1">
    <citation type="submission" date="2019-03" db="EMBL/GenBank/DDBJ databases">
        <title>Draft genome sequence of Xylaria hypoxylon DSM 108379, a ubiquitous saprotrophic-parasitic fungi on hardwood.</title>
        <authorList>
            <person name="Buettner E."/>
            <person name="Leonhardt S."/>
            <person name="Gebauer A.M."/>
            <person name="Liers C."/>
            <person name="Hofrichter M."/>
            <person name="Kellner H."/>
        </authorList>
    </citation>
    <scope>NUCLEOTIDE SEQUENCE [LARGE SCALE GENOMIC DNA]</scope>
    <source>
        <strain evidence="3 4">DSM 108379</strain>
    </source>
</reference>
<evidence type="ECO:0000259" key="2">
    <source>
        <dbReference type="Pfam" id="PF00135"/>
    </source>
</evidence>
<keyword evidence="4" id="KW-1185">Reference proteome</keyword>
<gene>
    <name evidence="3" type="ORF">E0Z10_g4171</name>
</gene>
<sequence length="549" mass="60024">MRSSTTAISWLAATAASATAQSIESTTLVSTQYGPVYTENITDSGVYVYKGIPFAAPPVGDLRWRSPATPTPWTNAFNASEALTHCYFAFTGPFTPPSTPSEDCLYLNVWTSAVTTKRSLPVMVWIHGGGFETDSATSYRYDGTLFAEQEVVFVSINYRLGNLGFLARPDLDAEDPDKNSGNFGLQDMVFALSWVKNNIANFGGDPSNVLAFGESAGGHALGLLMTSPLAQGLFDKVIMESGTWWDSEHGSLATFNESRTRGVSWGNLFGIGSTANDLRALPVEQVVKSSPWNPLTDPGFTAFAPNIDNYVTLQAPAAVFAAGQQMKVPMLAGWNAREDTIFQSRALEHITAVTFDVNRNNFFTIPGQNETNTKAEAAKSYAADSPATAESAAYLLVADLVIAEQTWEAAYLHSQTSGSLPTYVYHFTYTSAYNPIAGHSTELEFLFRTFYPEPEVDNLTYSNTPDANDYEIGEKMMTYWTNFAKTSNPNLPASDLNLPEWPLYNGTANLLLELGNTVQATENTEIGRFRFIQSLREDGVLPPSWRTAN</sequence>
<dbReference type="InterPro" id="IPR002018">
    <property type="entry name" value="CarbesteraseB"/>
</dbReference>
<dbReference type="InterPro" id="IPR050309">
    <property type="entry name" value="Type-B_Carboxylest/Lipase"/>
</dbReference>
<dbReference type="AlphaFoldDB" id="A0A4Z0YL36"/>
<dbReference type="InterPro" id="IPR029058">
    <property type="entry name" value="AB_hydrolase_fold"/>
</dbReference>
<keyword evidence="1" id="KW-0732">Signal</keyword>
<accession>A0A4Z0YL36</accession>
<dbReference type="Proteomes" id="UP000297716">
    <property type="component" value="Unassembled WGS sequence"/>
</dbReference>
<name>A0A4Z0YL36_9PEZI</name>
<evidence type="ECO:0000313" key="3">
    <source>
        <dbReference type="EMBL" id="TGJ84564.1"/>
    </source>
</evidence>
<protein>
    <recommendedName>
        <fullName evidence="2">Carboxylesterase type B domain-containing protein</fullName>
    </recommendedName>
</protein>
<dbReference type="EMBL" id="SKBN01000064">
    <property type="protein sequence ID" value="TGJ84564.1"/>
    <property type="molecule type" value="Genomic_DNA"/>
</dbReference>
<feature type="chain" id="PRO_5021494677" description="Carboxylesterase type B domain-containing protein" evidence="1">
    <location>
        <begin position="21"/>
        <end position="549"/>
    </location>
</feature>
<dbReference type="Gene3D" id="3.40.50.1820">
    <property type="entry name" value="alpha/beta hydrolase"/>
    <property type="match status" value="1"/>
</dbReference>
<dbReference type="STRING" id="37992.A0A4Z0YL36"/>
<dbReference type="SUPFAM" id="SSF53474">
    <property type="entry name" value="alpha/beta-Hydrolases"/>
    <property type="match status" value="1"/>
</dbReference>
<feature type="domain" description="Carboxylesterase type B" evidence="2">
    <location>
        <begin position="27"/>
        <end position="525"/>
    </location>
</feature>
<dbReference type="Pfam" id="PF00135">
    <property type="entry name" value="COesterase"/>
    <property type="match status" value="1"/>
</dbReference>
<proteinExistence type="predicted"/>
<organism evidence="3 4">
    <name type="scientific">Xylaria hypoxylon</name>
    <dbReference type="NCBI Taxonomy" id="37992"/>
    <lineage>
        <taxon>Eukaryota</taxon>
        <taxon>Fungi</taxon>
        <taxon>Dikarya</taxon>
        <taxon>Ascomycota</taxon>
        <taxon>Pezizomycotina</taxon>
        <taxon>Sordariomycetes</taxon>
        <taxon>Xylariomycetidae</taxon>
        <taxon>Xylariales</taxon>
        <taxon>Xylariaceae</taxon>
        <taxon>Xylaria</taxon>
    </lineage>
</organism>
<dbReference type="OrthoDB" id="408631at2759"/>
<comment type="caution">
    <text evidence="3">The sequence shown here is derived from an EMBL/GenBank/DDBJ whole genome shotgun (WGS) entry which is preliminary data.</text>
</comment>
<evidence type="ECO:0000313" key="4">
    <source>
        <dbReference type="Proteomes" id="UP000297716"/>
    </source>
</evidence>
<dbReference type="PANTHER" id="PTHR11559">
    <property type="entry name" value="CARBOXYLESTERASE"/>
    <property type="match status" value="1"/>
</dbReference>
<evidence type="ECO:0000256" key="1">
    <source>
        <dbReference type="SAM" id="SignalP"/>
    </source>
</evidence>